<evidence type="ECO:0000313" key="13">
    <source>
        <dbReference type="Proteomes" id="UP001558613"/>
    </source>
</evidence>
<dbReference type="PROSITE" id="PS50848">
    <property type="entry name" value="START"/>
    <property type="match status" value="1"/>
</dbReference>
<evidence type="ECO:0000256" key="9">
    <source>
        <dbReference type="ARBA" id="ARBA00032620"/>
    </source>
</evidence>
<dbReference type="PRINTS" id="PR00978">
    <property type="entry name" value="STARPROTEIN"/>
</dbReference>
<proteinExistence type="predicted"/>
<dbReference type="InterPro" id="IPR000799">
    <property type="entry name" value="StAR-like"/>
</dbReference>
<comment type="subcellular location">
    <subcellularLocation>
        <location evidence="1">Mitochondrion</location>
    </subcellularLocation>
</comment>
<keyword evidence="4" id="KW-0813">Transport</keyword>
<dbReference type="InterPro" id="IPR023393">
    <property type="entry name" value="START-like_dom_sf"/>
</dbReference>
<accession>A0ABR3MIF9</accession>
<evidence type="ECO:0000256" key="4">
    <source>
        <dbReference type="ARBA" id="ARBA00022448"/>
    </source>
</evidence>
<evidence type="ECO:0000256" key="1">
    <source>
        <dbReference type="ARBA" id="ARBA00004173"/>
    </source>
</evidence>
<dbReference type="EMBL" id="JAYMGO010000012">
    <property type="protein sequence ID" value="KAL1264846.1"/>
    <property type="molecule type" value="Genomic_DNA"/>
</dbReference>
<evidence type="ECO:0000256" key="3">
    <source>
        <dbReference type="ARBA" id="ARBA00011279"/>
    </source>
</evidence>
<dbReference type="PANTHER" id="PTHR46489">
    <property type="entry name" value="STEROIDOGENIC ACUTE REGULATORY PROTEIN, MITOCHONDRIAL"/>
    <property type="match status" value="1"/>
</dbReference>
<evidence type="ECO:0000259" key="11">
    <source>
        <dbReference type="PROSITE" id="PS50848"/>
    </source>
</evidence>
<dbReference type="InterPro" id="IPR002913">
    <property type="entry name" value="START_lipid-bd_dom"/>
</dbReference>
<dbReference type="SUPFAM" id="SSF55961">
    <property type="entry name" value="Bet v1-like"/>
    <property type="match status" value="1"/>
</dbReference>
<name>A0ABR3MIF9_9TELE</name>
<comment type="subunit">
    <text evidence="3">May interact with TSPO.</text>
</comment>
<evidence type="ECO:0000313" key="12">
    <source>
        <dbReference type="EMBL" id="KAL1264846.1"/>
    </source>
</evidence>
<dbReference type="PANTHER" id="PTHR46489:SF2">
    <property type="entry name" value="START DOMAIN-CONTAINING PROTEIN 1"/>
    <property type="match status" value="1"/>
</dbReference>
<evidence type="ECO:0000256" key="7">
    <source>
        <dbReference type="ARBA" id="ARBA00023128"/>
    </source>
</evidence>
<evidence type="ECO:0000256" key="8">
    <source>
        <dbReference type="ARBA" id="ARBA00023250"/>
    </source>
</evidence>
<sequence length="342" mass="38060">MFQHVFCPLVGGVAAEGGEGFSQGLTELKPLSSPLSFIGSIKSSCGLLLFAISAGANMLPAVLKLCCGITYPHLRSMAGLQRAALVAFGQEFAHWQSRGQIALPAWSPLRWTEKAEPVKQRTSALADEDVLYLRQGEAALSDALKIVESKDGWKLEMAEKNGDVIYSKVLTGNRKVFRLEAELNASTEELQDILFFRVEEMHEWNPSIRRIKVLKHMGRNTVVTHEVSAETAGNLIGQRDFLSVRHSSKIGSRVYLGGAATRLESLPPQPGFVRAEDGPTCIILEPFEDRPDRSRFIWLLNMDVKGWLPQSLVNKALPRAQADFTKHLRRRLSAQNSENHRF</sequence>
<organism evidence="12 13">
    <name type="scientific">Cirrhinus molitorella</name>
    <name type="common">mud carp</name>
    <dbReference type="NCBI Taxonomy" id="172907"/>
    <lineage>
        <taxon>Eukaryota</taxon>
        <taxon>Metazoa</taxon>
        <taxon>Chordata</taxon>
        <taxon>Craniata</taxon>
        <taxon>Vertebrata</taxon>
        <taxon>Euteleostomi</taxon>
        <taxon>Actinopterygii</taxon>
        <taxon>Neopterygii</taxon>
        <taxon>Teleostei</taxon>
        <taxon>Ostariophysi</taxon>
        <taxon>Cypriniformes</taxon>
        <taxon>Cyprinidae</taxon>
        <taxon>Labeoninae</taxon>
        <taxon>Labeonini</taxon>
        <taxon>Cirrhinus</taxon>
    </lineage>
</organism>
<keyword evidence="8" id="KW-0755">Steroidogenesis</keyword>
<protein>
    <recommendedName>
        <fullName evidence="9">START domain-containing protein 1</fullName>
    </recommendedName>
</protein>
<reference evidence="12 13" key="1">
    <citation type="submission" date="2023-09" db="EMBL/GenBank/DDBJ databases">
        <authorList>
            <person name="Wang M."/>
        </authorList>
    </citation>
    <scope>NUCLEOTIDE SEQUENCE [LARGE SCALE GENOMIC DNA]</scope>
    <source>
        <strain evidence="12">GT-2023</strain>
        <tissue evidence="12">Liver</tissue>
    </source>
</reference>
<dbReference type="SMART" id="SM00234">
    <property type="entry name" value="START"/>
    <property type="match status" value="1"/>
</dbReference>
<dbReference type="Pfam" id="PF01852">
    <property type="entry name" value="START"/>
    <property type="match status" value="1"/>
</dbReference>
<comment type="catalytic activity">
    <reaction evidence="10">
        <text>cholesterol(in) = cholesterol(out)</text>
        <dbReference type="Rhea" id="RHEA:39747"/>
        <dbReference type="ChEBI" id="CHEBI:16113"/>
    </reaction>
</comment>
<gene>
    <name evidence="12" type="ORF">QQF64_005201</name>
</gene>
<comment type="caution">
    <text evidence="12">The sequence shown here is derived from an EMBL/GenBank/DDBJ whole genome shotgun (WGS) entry which is preliminary data.</text>
</comment>
<evidence type="ECO:0000256" key="2">
    <source>
        <dbReference type="ARBA" id="ARBA00004731"/>
    </source>
</evidence>
<evidence type="ECO:0000256" key="5">
    <source>
        <dbReference type="ARBA" id="ARBA00023055"/>
    </source>
</evidence>
<evidence type="ECO:0000256" key="10">
    <source>
        <dbReference type="ARBA" id="ARBA00034049"/>
    </source>
</evidence>
<dbReference type="InterPro" id="IPR029866">
    <property type="entry name" value="StAR"/>
</dbReference>
<evidence type="ECO:0000256" key="6">
    <source>
        <dbReference type="ARBA" id="ARBA00023121"/>
    </source>
</evidence>
<keyword evidence="7" id="KW-0496">Mitochondrion</keyword>
<dbReference type="Gene3D" id="3.30.530.20">
    <property type="match status" value="1"/>
</dbReference>
<keyword evidence="13" id="KW-1185">Reference proteome</keyword>
<keyword evidence="6" id="KW-0446">Lipid-binding</keyword>
<comment type="pathway">
    <text evidence="2">Steroid metabolism; cholesterol metabolism.</text>
</comment>
<dbReference type="Proteomes" id="UP001558613">
    <property type="component" value="Unassembled WGS sequence"/>
</dbReference>
<keyword evidence="5" id="KW-0445">Lipid transport</keyword>
<feature type="domain" description="START" evidence="11">
    <location>
        <begin position="124"/>
        <end position="337"/>
    </location>
</feature>